<keyword evidence="8" id="KW-1185">Reference proteome</keyword>
<dbReference type="GO" id="GO:0016874">
    <property type="term" value="F:ligase activity"/>
    <property type="evidence" value="ECO:0007669"/>
    <property type="project" value="UniProtKB-KW"/>
</dbReference>
<accession>A0A6C7E8F6</accession>
<feature type="domain" description="CobB/CobQ-like glutamine amidotransferase" evidence="6">
    <location>
        <begin position="247"/>
        <end position="395"/>
    </location>
</feature>
<comment type="similarity">
    <text evidence="4">Belongs to the CobB/CobQ family. CobQ subfamily.</text>
</comment>
<dbReference type="NCBIfam" id="TIGR00313">
    <property type="entry name" value="cobQ"/>
    <property type="match status" value="1"/>
</dbReference>
<evidence type="ECO:0000313" key="7">
    <source>
        <dbReference type="EMBL" id="BAN01479.1"/>
    </source>
</evidence>
<gene>
    <name evidence="4 7" type="primary">cobQ</name>
    <name evidence="7" type="ORF">YM304_11650</name>
</gene>
<comment type="pathway">
    <text evidence="1 4">Cofactor biosynthesis; adenosylcobalamin biosynthesis.</text>
</comment>
<keyword evidence="2 4" id="KW-0169">Cobalamin biosynthesis</keyword>
<dbReference type="OrthoDB" id="9808302at2"/>
<keyword evidence="3 4" id="KW-0315">Glutamine amidotransferase</keyword>
<reference evidence="7 8" key="1">
    <citation type="journal article" date="2013" name="Int. J. Syst. Evol. Microbiol.">
        <title>Ilumatobacter nonamiense sp. nov. and Ilumatobacter coccineum sp. nov., isolated from seashore sand.</title>
        <authorList>
            <person name="Matsumoto A."/>
            <person name="Kasai H."/>
            <person name="Matsuo Y."/>
            <person name="Shizuri Y."/>
            <person name="Ichikawa N."/>
            <person name="Fujita N."/>
            <person name="Omura S."/>
            <person name="Takahashi Y."/>
        </authorList>
    </citation>
    <scope>NUCLEOTIDE SEQUENCE [LARGE SCALE GENOMIC DNA]</scope>
    <source>
        <strain evidence="8">NBRC 103263 / KCTC 29153 / YM16-304</strain>
    </source>
</reference>
<evidence type="ECO:0000256" key="1">
    <source>
        <dbReference type="ARBA" id="ARBA00004953"/>
    </source>
</evidence>
<evidence type="ECO:0000259" key="6">
    <source>
        <dbReference type="Pfam" id="PF07685"/>
    </source>
</evidence>
<comment type="function">
    <text evidence="4">Catalyzes amidations at positions B, D, E, and G on adenosylcobyrinic A,C-diamide. NH(2) groups are provided by glutamine, and one molecule of ATP is hydrogenolyzed for each amidation.</text>
</comment>
<dbReference type="PANTHER" id="PTHR21343">
    <property type="entry name" value="DETHIOBIOTIN SYNTHETASE"/>
    <property type="match status" value="1"/>
</dbReference>
<feature type="domain" description="CobQ/CobB/MinD/ParA nucleotide binding" evidence="5">
    <location>
        <begin position="7"/>
        <end position="224"/>
    </location>
</feature>
<dbReference type="HAMAP" id="MF_00028">
    <property type="entry name" value="CobQ"/>
    <property type="match status" value="1"/>
</dbReference>
<evidence type="ECO:0000313" key="8">
    <source>
        <dbReference type="Proteomes" id="UP000011863"/>
    </source>
</evidence>
<dbReference type="GO" id="GO:0015420">
    <property type="term" value="F:ABC-type vitamin B12 transporter activity"/>
    <property type="evidence" value="ECO:0007669"/>
    <property type="project" value="UniProtKB-UniRule"/>
</dbReference>
<evidence type="ECO:0000256" key="3">
    <source>
        <dbReference type="ARBA" id="ARBA00022962"/>
    </source>
</evidence>
<dbReference type="EMBL" id="AP012057">
    <property type="protein sequence ID" value="BAN01479.1"/>
    <property type="molecule type" value="Genomic_DNA"/>
</dbReference>
<feature type="active site" evidence="4">
    <location>
        <position position="410"/>
    </location>
</feature>
<name>A0A6C7E8F6_ILUCY</name>
<dbReference type="Gene3D" id="3.40.50.300">
    <property type="entry name" value="P-loop containing nucleotide triphosphate hydrolases"/>
    <property type="match status" value="1"/>
</dbReference>
<dbReference type="PANTHER" id="PTHR21343:SF1">
    <property type="entry name" value="COBYRIC ACID SYNTHASE"/>
    <property type="match status" value="1"/>
</dbReference>
<dbReference type="RefSeq" id="WP_015440726.1">
    <property type="nucleotide sequence ID" value="NC_020520.1"/>
</dbReference>
<dbReference type="UniPathway" id="UPA00148"/>
<dbReference type="InterPro" id="IPR011698">
    <property type="entry name" value="GATase_3"/>
</dbReference>
<dbReference type="SUPFAM" id="SSF52317">
    <property type="entry name" value="Class I glutamine amidotransferase-like"/>
    <property type="match status" value="1"/>
</dbReference>
<dbReference type="CDD" id="cd01750">
    <property type="entry name" value="GATase1_CobQ"/>
    <property type="match status" value="1"/>
</dbReference>
<sequence>MAMRSLMVLGCTSDAGKSLLVTALCRWFSRNGVRVAPFKAQNMSNNARVVAGGEIGVAQWLQAGAAGVEPDVRMNPVLLKPEADTQSQVVVRGVVDRALSAMPWNDRHDALWTPMAESYDELAAQYDLVVIEGAGSPAEINLRDQVNNRMIEYADASGLLASDIDRGGSFAHLYGTWALVPEATRARLDAFVLNRFRGDATLLEPGPSMLTERTSMACAGVMPMLDHDLPREEGATERPRAPIGAPRVVIPRFPFGSNLDEFDLLGHAARVRWITDPGAFDGLDPDRDLVILPGSKHVGADLDWMRERKLDVAVRSAARHGVRVLGVCGGAMMLGHEIIDPVGVEGGTPRRIDGLGLLDTTTTMQPTKRTELVDLEVFGQTFRGYEIRYGELDGGVRHLVDGNVSATTVHGLFEHPAFIEAMLGVVVTPVLEATYERLADAVDAHLDTDLLQALVAR</sequence>
<dbReference type="Proteomes" id="UP000011863">
    <property type="component" value="Chromosome"/>
</dbReference>
<dbReference type="Pfam" id="PF01656">
    <property type="entry name" value="CbiA"/>
    <property type="match status" value="1"/>
</dbReference>
<dbReference type="Pfam" id="PF07685">
    <property type="entry name" value="GATase_3"/>
    <property type="match status" value="1"/>
</dbReference>
<dbReference type="GO" id="GO:0009236">
    <property type="term" value="P:cobalamin biosynthetic process"/>
    <property type="evidence" value="ECO:0007669"/>
    <property type="project" value="UniProtKB-UniRule"/>
</dbReference>
<dbReference type="SUPFAM" id="SSF52540">
    <property type="entry name" value="P-loop containing nucleoside triphosphate hydrolases"/>
    <property type="match status" value="1"/>
</dbReference>
<feature type="active site" description="Nucleophile" evidence="4">
    <location>
        <position position="328"/>
    </location>
</feature>
<dbReference type="NCBIfam" id="NF001989">
    <property type="entry name" value="PRK00784.1"/>
    <property type="match status" value="1"/>
</dbReference>
<evidence type="ECO:0000256" key="2">
    <source>
        <dbReference type="ARBA" id="ARBA00022573"/>
    </source>
</evidence>
<evidence type="ECO:0000256" key="4">
    <source>
        <dbReference type="HAMAP-Rule" id="MF_00028"/>
    </source>
</evidence>
<proteinExistence type="inferred from homology"/>
<dbReference type="PROSITE" id="PS51274">
    <property type="entry name" value="GATASE_COBBQ"/>
    <property type="match status" value="1"/>
</dbReference>
<evidence type="ECO:0000259" key="5">
    <source>
        <dbReference type="Pfam" id="PF01656"/>
    </source>
</evidence>
<protein>
    <recommendedName>
        <fullName evidence="4">Cobyric acid synthase</fullName>
    </recommendedName>
</protein>
<dbReference type="InterPro" id="IPR027417">
    <property type="entry name" value="P-loop_NTPase"/>
</dbReference>
<keyword evidence="7" id="KW-0436">Ligase</keyword>
<dbReference type="InterPro" id="IPR033949">
    <property type="entry name" value="CobQ_GATase1"/>
</dbReference>
<dbReference type="InterPro" id="IPR002586">
    <property type="entry name" value="CobQ/CobB/MinD/ParA_Nub-bd_dom"/>
</dbReference>
<organism evidence="7 8">
    <name type="scientific">Ilumatobacter coccineus (strain NBRC 103263 / KCTC 29153 / YM16-304)</name>
    <dbReference type="NCBI Taxonomy" id="1313172"/>
    <lineage>
        <taxon>Bacteria</taxon>
        <taxon>Bacillati</taxon>
        <taxon>Actinomycetota</taxon>
        <taxon>Acidimicrobiia</taxon>
        <taxon>Acidimicrobiales</taxon>
        <taxon>Ilumatobacteraceae</taxon>
        <taxon>Ilumatobacter</taxon>
    </lineage>
</organism>
<dbReference type="InterPro" id="IPR029062">
    <property type="entry name" value="Class_I_gatase-like"/>
</dbReference>
<dbReference type="AlphaFoldDB" id="A0A6C7E8F6"/>
<dbReference type="InterPro" id="IPR004459">
    <property type="entry name" value="CobQ_synth"/>
</dbReference>
<dbReference type="Gene3D" id="3.40.50.880">
    <property type="match status" value="1"/>
</dbReference>
<dbReference type="KEGG" id="aym:YM304_11650"/>